<dbReference type="STRING" id="1071380.I2H894"/>
<evidence type="ECO:0000256" key="8">
    <source>
        <dbReference type="ARBA" id="ARBA00040626"/>
    </source>
</evidence>
<evidence type="ECO:0000256" key="10">
    <source>
        <dbReference type="ARBA" id="ARBA00041978"/>
    </source>
</evidence>
<feature type="domain" description="Pseudouridine synthase RsuA/RluA-like" evidence="12">
    <location>
        <begin position="20"/>
        <end position="170"/>
    </location>
</feature>
<comment type="subcellular location">
    <subcellularLocation>
        <location evidence="1">Mitochondrion</location>
    </subcellularLocation>
</comment>
<dbReference type="OMA" id="CIITKIG"/>
<dbReference type="InterPro" id="IPR050188">
    <property type="entry name" value="RluA_PseudoU_synthase"/>
</dbReference>
<comment type="catalytic activity">
    <reaction evidence="5">
        <text>uridine(2819) in 21S rRNA = pseudouridine(2819) in 21S rRNA</text>
        <dbReference type="Rhea" id="RHEA:42556"/>
        <dbReference type="Rhea" id="RHEA-COMP:10113"/>
        <dbReference type="Rhea" id="RHEA-COMP:10114"/>
        <dbReference type="ChEBI" id="CHEBI:65314"/>
        <dbReference type="ChEBI" id="CHEBI:65315"/>
        <dbReference type="EC" id="5.4.99.43"/>
    </reaction>
</comment>
<evidence type="ECO:0000256" key="6">
    <source>
        <dbReference type="ARBA" id="ARBA00037513"/>
    </source>
</evidence>
<dbReference type="EMBL" id="HE806323">
    <property type="protein sequence ID" value="CCH62596.1"/>
    <property type="molecule type" value="Genomic_DNA"/>
</dbReference>
<proteinExistence type="inferred from homology"/>
<accession>I2H894</accession>
<dbReference type="GO" id="GO:0005739">
    <property type="term" value="C:mitochondrion"/>
    <property type="evidence" value="ECO:0007669"/>
    <property type="project" value="UniProtKB-SubCell"/>
</dbReference>
<dbReference type="Pfam" id="PF00849">
    <property type="entry name" value="PseudoU_synth_2"/>
    <property type="match status" value="1"/>
</dbReference>
<dbReference type="PROSITE" id="PS01129">
    <property type="entry name" value="PSI_RLU"/>
    <property type="match status" value="1"/>
</dbReference>
<evidence type="ECO:0000256" key="4">
    <source>
        <dbReference type="ARBA" id="ARBA00023235"/>
    </source>
</evidence>
<dbReference type="eggNOG" id="KOG1919">
    <property type="taxonomic scope" value="Eukaryota"/>
</dbReference>
<dbReference type="CDD" id="cd02869">
    <property type="entry name" value="PseudoU_synth_RluA_like"/>
    <property type="match status" value="1"/>
</dbReference>
<sequence length="257" mass="29221">MENIPKALFPRVPLIFDCVNYMIVNKPYAVLAQPGATKKRLPNGQLEVVKHPYPDILSLIRDQYGSGIRHLGEWKTVHRIDKCVTGGMLITKNENAVKMFSRNLKKGGNTGYKISRKYVALLEGTPTQSTRPSGIIGSKVMQTRYKRFDDNCIIFELLTGKKHQLRLQCQKFFRQPILNDKKYGAGLVNGAPLDQIALHSAFISTVVGFQKRGHHIPMVFNNDGNLWDSKYVDLKGNFIPEIQALLEENWDDEMAYK</sequence>
<dbReference type="InterPro" id="IPR020103">
    <property type="entry name" value="PsdUridine_synth_cat_dom_sf"/>
</dbReference>
<comment type="function">
    <text evidence="6">Pseudouridylate synthase responsible for the pseudouridine-2819 formation in mitochondrial 21S rRNA. May modulate the efficiency or the fidelity of the mitochondrial translation machinery.</text>
</comment>
<evidence type="ECO:0000256" key="1">
    <source>
        <dbReference type="ARBA" id="ARBA00004173"/>
    </source>
</evidence>
<reference evidence="13 14" key="1">
    <citation type="journal article" date="2011" name="Proc. Natl. Acad. Sci. U.S.A.">
        <title>Evolutionary erosion of yeast sex chromosomes by mating-type switching accidents.</title>
        <authorList>
            <person name="Gordon J.L."/>
            <person name="Armisen D."/>
            <person name="Proux-Wera E."/>
            <person name="Oheigeartaigh S.S."/>
            <person name="Byrne K.P."/>
            <person name="Wolfe K.H."/>
        </authorList>
    </citation>
    <scope>NUCLEOTIDE SEQUENCE [LARGE SCALE GENOMIC DNA]</scope>
    <source>
        <strain evidence="14">ATCC 34711 / CBS 6284 / DSM 70876 / NBRC 10599 / NRRL Y-10934 / UCD 77-7</strain>
    </source>
</reference>
<dbReference type="InterPro" id="IPR006224">
    <property type="entry name" value="PsdUridine_synth_RluA-like_CS"/>
</dbReference>
<dbReference type="EC" id="5.4.99.43" evidence="7"/>
<dbReference type="SUPFAM" id="SSF55120">
    <property type="entry name" value="Pseudouridine synthase"/>
    <property type="match status" value="1"/>
</dbReference>
<dbReference type="OrthoDB" id="428658at2759"/>
<dbReference type="InterPro" id="IPR006145">
    <property type="entry name" value="PsdUridine_synth_RsuA/RluA"/>
</dbReference>
<evidence type="ECO:0000313" key="14">
    <source>
        <dbReference type="Proteomes" id="UP000002866"/>
    </source>
</evidence>
<name>I2H894_HENB6</name>
<dbReference type="PANTHER" id="PTHR21600:SF81">
    <property type="entry name" value="21S RRNA PSEUDOURIDINE(2819) SYNTHASE"/>
    <property type="match status" value="1"/>
</dbReference>
<dbReference type="RefSeq" id="XP_004182115.1">
    <property type="nucleotide sequence ID" value="XM_004182067.1"/>
</dbReference>
<dbReference type="InParanoid" id="I2H894"/>
<dbReference type="GO" id="GO:0003723">
    <property type="term" value="F:RNA binding"/>
    <property type="evidence" value="ECO:0007669"/>
    <property type="project" value="InterPro"/>
</dbReference>
<gene>
    <name evidence="13" type="primary">TBLA0H03150</name>
    <name evidence="13" type="ORF">TBLA_0H03150</name>
</gene>
<keyword evidence="14" id="KW-1185">Reference proteome</keyword>
<dbReference type="KEGG" id="tbl:TBLA_0H03150"/>
<evidence type="ECO:0000256" key="5">
    <source>
        <dbReference type="ARBA" id="ARBA00036927"/>
    </source>
</evidence>
<organism evidence="13 14">
    <name type="scientific">Henningerozyma blattae (strain ATCC 34711 / CBS 6284 / DSM 70876 / NBRC 10599 / NRRL Y-10934 / UCD 77-7)</name>
    <name type="common">Yeast</name>
    <name type="synonym">Tetrapisispora blattae</name>
    <dbReference type="NCBI Taxonomy" id="1071380"/>
    <lineage>
        <taxon>Eukaryota</taxon>
        <taxon>Fungi</taxon>
        <taxon>Dikarya</taxon>
        <taxon>Ascomycota</taxon>
        <taxon>Saccharomycotina</taxon>
        <taxon>Saccharomycetes</taxon>
        <taxon>Saccharomycetales</taxon>
        <taxon>Saccharomycetaceae</taxon>
        <taxon>Henningerozyma</taxon>
    </lineage>
</organism>
<evidence type="ECO:0000256" key="3">
    <source>
        <dbReference type="ARBA" id="ARBA00023128"/>
    </source>
</evidence>
<dbReference type="FunCoup" id="I2H894">
    <property type="interactions" value="108"/>
</dbReference>
<protein>
    <recommendedName>
        <fullName evidence="8">21S rRNA pseudouridine(2819) synthase</fullName>
        <ecNumber evidence="7">5.4.99.43</ecNumber>
    </recommendedName>
    <alternativeName>
        <fullName evidence="10">Pseudouridine synthase 5</fullName>
    </alternativeName>
    <alternativeName>
        <fullName evidence="9">Pseudouridylate synthase PUS5</fullName>
    </alternativeName>
    <alternativeName>
        <fullName evidence="11">Uracil hydrolyase PUS5</fullName>
    </alternativeName>
</protein>
<dbReference type="PANTHER" id="PTHR21600">
    <property type="entry name" value="MITOCHONDRIAL RNA PSEUDOURIDINE SYNTHASE"/>
    <property type="match status" value="1"/>
</dbReference>
<dbReference type="GO" id="GO:0000455">
    <property type="term" value="P:enzyme-directed rRNA pseudouridine synthesis"/>
    <property type="evidence" value="ECO:0007669"/>
    <property type="project" value="EnsemblFungi"/>
</dbReference>
<evidence type="ECO:0000256" key="9">
    <source>
        <dbReference type="ARBA" id="ARBA00041561"/>
    </source>
</evidence>
<evidence type="ECO:0000256" key="2">
    <source>
        <dbReference type="ARBA" id="ARBA00010876"/>
    </source>
</evidence>
<evidence type="ECO:0000259" key="12">
    <source>
        <dbReference type="Pfam" id="PF00849"/>
    </source>
</evidence>
<dbReference type="Proteomes" id="UP000002866">
    <property type="component" value="Chromosome 8"/>
</dbReference>
<dbReference type="GO" id="GO:0004730">
    <property type="term" value="F:pseudouridylate synthase activity"/>
    <property type="evidence" value="ECO:0007669"/>
    <property type="project" value="EnsemblFungi"/>
</dbReference>
<dbReference type="GO" id="GO:0160143">
    <property type="term" value="F:21S rRNA pseudouridine(2819) synthase activity"/>
    <property type="evidence" value="ECO:0007669"/>
    <property type="project" value="UniProtKB-EC"/>
</dbReference>
<evidence type="ECO:0000256" key="7">
    <source>
        <dbReference type="ARBA" id="ARBA00038947"/>
    </source>
</evidence>
<evidence type="ECO:0000256" key="11">
    <source>
        <dbReference type="ARBA" id="ARBA00042700"/>
    </source>
</evidence>
<keyword evidence="4" id="KW-0413">Isomerase</keyword>
<dbReference type="Gene3D" id="3.30.2350.10">
    <property type="entry name" value="Pseudouridine synthase"/>
    <property type="match status" value="1"/>
</dbReference>
<dbReference type="GeneID" id="14497753"/>
<dbReference type="AlphaFoldDB" id="I2H894"/>
<keyword evidence="3" id="KW-0496">Mitochondrion</keyword>
<evidence type="ECO:0000313" key="13">
    <source>
        <dbReference type="EMBL" id="CCH62596.1"/>
    </source>
</evidence>
<dbReference type="HOGENOM" id="CLU_081037_0_0_1"/>
<comment type="similarity">
    <text evidence="2">Belongs to the pseudouridine synthase RluA family.</text>
</comment>